<dbReference type="GO" id="GO:0000493">
    <property type="term" value="P:box H/ACA snoRNP assembly"/>
    <property type="evidence" value="ECO:0007669"/>
    <property type="project" value="InterPro"/>
</dbReference>
<dbReference type="Proteomes" id="UP000268321">
    <property type="component" value="Unassembled WGS sequence"/>
</dbReference>
<evidence type="ECO:0000313" key="4">
    <source>
        <dbReference type="Proteomes" id="UP000268321"/>
    </source>
</evidence>
<protein>
    <submittedName>
        <fullName evidence="3">SHQ1-domain-containing protein</fullName>
    </submittedName>
</protein>
<dbReference type="InterPro" id="IPR048696">
    <property type="entry name" value="SHQ1-like_CS"/>
</dbReference>
<feature type="domain" description="CS" evidence="2">
    <location>
        <begin position="1"/>
        <end position="91"/>
    </location>
</feature>
<organism evidence="3 4">
    <name type="scientific">Metschnikowia bicuspidata</name>
    <dbReference type="NCBI Taxonomy" id="27322"/>
    <lineage>
        <taxon>Eukaryota</taxon>
        <taxon>Fungi</taxon>
        <taxon>Dikarya</taxon>
        <taxon>Ascomycota</taxon>
        <taxon>Saccharomycotina</taxon>
        <taxon>Pichiomycetes</taxon>
        <taxon>Metschnikowiaceae</taxon>
        <taxon>Metschnikowia</taxon>
    </lineage>
</organism>
<name>A0A4P9ZAJ3_9ASCO</name>
<comment type="similarity">
    <text evidence="1">Belongs to the SHQ1 family.</text>
</comment>
<keyword evidence="4" id="KW-1185">Reference proteome</keyword>
<evidence type="ECO:0000259" key="2">
    <source>
        <dbReference type="PROSITE" id="PS51203"/>
    </source>
</evidence>
<dbReference type="Gene3D" id="2.60.40.790">
    <property type="match status" value="1"/>
</dbReference>
<proteinExistence type="inferred from homology"/>
<dbReference type="OrthoDB" id="73639at2759"/>
<dbReference type="Pfam" id="PF21413">
    <property type="entry name" value="SHQ1-like_CS"/>
    <property type="match status" value="1"/>
</dbReference>
<evidence type="ECO:0000313" key="3">
    <source>
        <dbReference type="EMBL" id="RKP29796.1"/>
    </source>
</evidence>
<dbReference type="InterPro" id="IPR039742">
    <property type="entry name" value="Shq1"/>
</dbReference>
<dbReference type="GO" id="GO:0051082">
    <property type="term" value="F:unfolded protein binding"/>
    <property type="evidence" value="ECO:0007669"/>
    <property type="project" value="TreeGrafter"/>
</dbReference>
<sequence>MLTPYFKVTQDNEYIYLSIRILHARFSAQALEMVVDSEVFIFSLSPYYLRLRFPHPLVDDERAVAMFNSKESTVEVKLPKENRGQDFPDLDLAASLLARKDEPQAGSKPLIEELDVPRSVDTNFEATTANLVHEGESYDWELPQNVAEEPKVGVRYGFNNAYSSIVGVSLTNGNDINELGDPECALPNDRIVERLIKENIKFDPEFYAADYIMHKHPSHDDDKSFVAVLAWKSPVTRQFVSWYNQQKEVPVESCEHVVPLGFTEKEQQKMMQLPRKSYLIDEPYKMQLYVLILSVLFAYNYDLRENQGEHNVESAWTVGKLIPQFAFLDSQLSIASENSHSILKACVITGVRRALCYPLYRNYAMAAKAWNDVYYILRSGKRVVMQSLLAARELFRFHDVYYVYDKIWLEDLCLWVLSDAVIEVSLRQVAHDLKKELDALKKTDITFEKIDETQSGEAMMVLDVEEIEAFADESYAEYSAQN</sequence>
<dbReference type="PANTHER" id="PTHR12967">
    <property type="entry name" value="PROTEIN SHQ1 HOMOLOG"/>
    <property type="match status" value="1"/>
</dbReference>
<dbReference type="InterPro" id="IPR007009">
    <property type="entry name" value="Shq1_C"/>
</dbReference>
<accession>A0A4P9ZAJ3</accession>
<dbReference type="GO" id="GO:0005737">
    <property type="term" value="C:cytoplasm"/>
    <property type="evidence" value="ECO:0007669"/>
    <property type="project" value="TreeGrafter"/>
</dbReference>
<dbReference type="PROSITE" id="PS51203">
    <property type="entry name" value="CS"/>
    <property type="match status" value="1"/>
</dbReference>
<dbReference type="AlphaFoldDB" id="A0A4P9ZAJ3"/>
<evidence type="ECO:0000256" key="1">
    <source>
        <dbReference type="ARBA" id="ARBA00005607"/>
    </source>
</evidence>
<dbReference type="InterPro" id="IPR007052">
    <property type="entry name" value="CS_dom"/>
</dbReference>
<dbReference type="InterPro" id="IPR008978">
    <property type="entry name" value="HSP20-like_chaperone"/>
</dbReference>
<reference evidence="4" key="1">
    <citation type="journal article" date="2018" name="Nat. Microbiol.">
        <title>Leveraging single-cell genomics to expand the fungal tree of life.</title>
        <authorList>
            <person name="Ahrendt S.R."/>
            <person name="Quandt C.A."/>
            <person name="Ciobanu D."/>
            <person name="Clum A."/>
            <person name="Salamov A."/>
            <person name="Andreopoulos B."/>
            <person name="Cheng J.F."/>
            <person name="Woyke T."/>
            <person name="Pelin A."/>
            <person name="Henrissat B."/>
            <person name="Reynolds N.K."/>
            <person name="Benny G.L."/>
            <person name="Smith M.E."/>
            <person name="James T.Y."/>
            <person name="Grigoriev I.V."/>
        </authorList>
    </citation>
    <scope>NUCLEOTIDE SEQUENCE [LARGE SCALE GENOMIC DNA]</scope>
    <source>
        <strain evidence="4">Baker2002</strain>
    </source>
</reference>
<dbReference type="EMBL" id="ML004474">
    <property type="protein sequence ID" value="RKP29796.1"/>
    <property type="molecule type" value="Genomic_DNA"/>
</dbReference>
<dbReference type="Pfam" id="PF04925">
    <property type="entry name" value="SHQ1"/>
    <property type="match status" value="1"/>
</dbReference>
<gene>
    <name evidence="3" type="ORF">METBISCDRAFT_17798</name>
</gene>
<dbReference type="PANTHER" id="PTHR12967:SF0">
    <property type="entry name" value="PROTEIN SHQ1 HOMOLOG"/>
    <property type="match status" value="1"/>
</dbReference>
<dbReference type="GO" id="GO:0005654">
    <property type="term" value="C:nucleoplasm"/>
    <property type="evidence" value="ECO:0007669"/>
    <property type="project" value="TreeGrafter"/>
</dbReference>